<evidence type="ECO:0000256" key="1">
    <source>
        <dbReference type="ARBA" id="ARBA00004651"/>
    </source>
</evidence>
<feature type="transmembrane region" description="Helical" evidence="7">
    <location>
        <begin position="441"/>
        <end position="460"/>
    </location>
</feature>
<comment type="subcellular location">
    <subcellularLocation>
        <location evidence="1">Cell membrane</location>
        <topology evidence="1">Multi-pass membrane protein</topology>
    </subcellularLocation>
</comment>
<keyword evidence="6 7" id="KW-0472">Membrane</keyword>
<feature type="transmembrane region" description="Helical" evidence="7">
    <location>
        <begin position="254"/>
        <end position="272"/>
    </location>
</feature>
<dbReference type="Proteomes" id="UP000215590">
    <property type="component" value="Unassembled WGS sequence"/>
</dbReference>
<dbReference type="PANTHER" id="PTHR30250">
    <property type="entry name" value="PST FAMILY PREDICTED COLANIC ACID TRANSPORTER"/>
    <property type="match status" value="1"/>
</dbReference>
<keyword evidence="4 7" id="KW-0812">Transmembrane</keyword>
<feature type="transmembrane region" description="Helical" evidence="7">
    <location>
        <begin position="153"/>
        <end position="185"/>
    </location>
</feature>
<feature type="transmembrane region" description="Helical" evidence="7">
    <location>
        <begin position="318"/>
        <end position="339"/>
    </location>
</feature>
<feature type="transmembrane region" description="Helical" evidence="7">
    <location>
        <begin position="107"/>
        <end position="132"/>
    </location>
</feature>
<evidence type="ECO:0000256" key="2">
    <source>
        <dbReference type="ARBA" id="ARBA00007430"/>
    </source>
</evidence>
<feature type="transmembrane region" description="Helical" evidence="7">
    <location>
        <begin position="284"/>
        <end position="306"/>
    </location>
</feature>
<evidence type="ECO:0000256" key="7">
    <source>
        <dbReference type="SAM" id="Phobius"/>
    </source>
</evidence>
<dbReference type="AlphaFoldDB" id="A0A256FM60"/>
<dbReference type="OrthoDB" id="7356923at2"/>
<feature type="transmembrane region" description="Helical" evidence="7">
    <location>
        <begin position="351"/>
        <end position="372"/>
    </location>
</feature>
<reference evidence="8 9" key="1">
    <citation type="submission" date="2017-07" db="EMBL/GenBank/DDBJ databases">
        <title>Phylogenetic study on the rhizospheric bacterium Ochrobactrum sp. A44.</title>
        <authorList>
            <person name="Krzyzanowska D.M."/>
            <person name="Ossowicki A."/>
            <person name="Rajewska M."/>
            <person name="Maciag T."/>
            <person name="Kaczynski Z."/>
            <person name="Czerwicka M."/>
            <person name="Jafra S."/>
        </authorList>
    </citation>
    <scope>NUCLEOTIDE SEQUENCE [LARGE SCALE GENOMIC DNA]</scope>
    <source>
        <strain evidence="8 9">DSM 7216</strain>
    </source>
</reference>
<evidence type="ECO:0000313" key="9">
    <source>
        <dbReference type="Proteomes" id="UP000215590"/>
    </source>
</evidence>
<evidence type="ECO:0000256" key="4">
    <source>
        <dbReference type="ARBA" id="ARBA00022692"/>
    </source>
</evidence>
<feature type="transmembrane region" description="Helical" evidence="7">
    <location>
        <begin position="408"/>
        <end position="429"/>
    </location>
</feature>
<gene>
    <name evidence="8" type="ORF">CEV31_2691</name>
</gene>
<dbReference type="InterPro" id="IPR050833">
    <property type="entry name" value="Poly_Biosynth_Transport"/>
</dbReference>
<feature type="transmembrane region" description="Helical" evidence="7">
    <location>
        <begin position="12"/>
        <end position="33"/>
    </location>
</feature>
<evidence type="ECO:0000256" key="5">
    <source>
        <dbReference type="ARBA" id="ARBA00022989"/>
    </source>
</evidence>
<keyword evidence="5 7" id="KW-1133">Transmembrane helix</keyword>
<proteinExistence type="inferred from homology"/>
<feature type="transmembrane region" description="Helical" evidence="7">
    <location>
        <begin position="39"/>
        <end position="58"/>
    </location>
</feature>
<keyword evidence="9" id="KW-1185">Reference proteome</keyword>
<dbReference type="RefSeq" id="WP_094507622.1">
    <property type="nucleotide sequence ID" value="NZ_JBHEEK010000014.1"/>
</dbReference>
<evidence type="ECO:0000256" key="3">
    <source>
        <dbReference type="ARBA" id="ARBA00022475"/>
    </source>
</evidence>
<dbReference type="Pfam" id="PF13440">
    <property type="entry name" value="Polysacc_synt_3"/>
    <property type="match status" value="1"/>
</dbReference>
<feature type="transmembrane region" description="Helical" evidence="7">
    <location>
        <begin position="78"/>
        <end position="95"/>
    </location>
</feature>
<evidence type="ECO:0000313" key="8">
    <source>
        <dbReference type="EMBL" id="OYR15927.1"/>
    </source>
</evidence>
<comment type="similarity">
    <text evidence="2">Belongs to the polysaccharide synthase family.</text>
</comment>
<comment type="caution">
    <text evidence="8">The sequence shown here is derived from an EMBL/GenBank/DDBJ whole genome shotgun (WGS) entry which is preliminary data.</text>
</comment>
<protein>
    <submittedName>
        <fullName evidence="8">Polysaccharide biosynthesis family protein</fullName>
    </submittedName>
</protein>
<keyword evidence="3" id="KW-1003">Cell membrane</keyword>
<accession>A0A256FM60</accession>
<evidence type="ECO:0000256" key="6">
    <source>
        <dbReference type="ARBA" id="ARBA00023136"/>
    </source>
</evidence>
<sequence length="501" mass="54525">MKGNRRGIVMAALEQYAALIFNFGTVVVVSRFLDPSETGLGVIGLSIAAIVFSLREFASAEFLIKLNHVEDKDLQTSLTFLMSITLVLSIGLYLLRDFFASSYSDPMLALFLDITIVAAIIESVSMPVIALLRREMAFGTVARIRTAGSGVGALATIVSVYLGWGYLCFAIGLLASAVVITALALRVNPWRKLVHPTFASIDAAWRFGIYLGASSSLGKICETFPQLILGRFMPVSQVGIYNRANTVSGLPDRVILSAIFAVAFPMLSAQVRDGADIKQSYIRALSYISVVYWPAQAILAFLAYPAVRIILGDGWHEAVPIVVISCIANMFWCPVLLTYPLLMALGHNRDAFVFTLVSRSVVAPILCISAFFGLYAVALSQFVTAPFQMIVAILYVKKYVPFSRSELFGAFAHSALVSVFSLVFPVAAFVANGFSFDLPPLVGVGVGCLAVLSWIVAVFVTRHPFSAEIHHAFATFSGMTAFNRKIFRRWRSELTSSTPAE</sequence>
<dbReference type="EMBL" id="NNRJ01000049">
    <property type="protein sequence ID" value="OYR15927.1"/>
    <property type="molecule type" value="Genomic_DNA"/>
</dbReference>
<organism evidence="8 9">
    <name type="scientific">Brucella thiophenivorans</name>
    <dbReference type="NCBI Taxonomy" id="571255"/>
    <lineage>
        <taxon>Bacteria</taxon>
        <taxon>Pseudomonadati</taxon>
        <taxon>Pseudomonadota</taxon>
        <taxon>Alphaproteobacteria</taxon>
        <taxon>Hyphomicrobiales</taxon>
        <taxon>Brucellaceae</taxon>
        <taxon>Brucella/Ochrobactrum group</taxon>
        <taxon>Brucella</taxon>
    </lineage>
</organism>
<name>A0A256FM60_9HYPH</name>
<feature type="transmembrane region" description="Helical" evidence="7">
    <location>
        <begin position="378"/>
        <end position="396"/>
    </location>
</feature>
<dbReference type="GO" id="GO:0005886">
    <property type="term" value="C:plasma membrane"/>
    <property type="evidence" value="ECO:0007669"/>
    <property type="project" value="UniProtKB-SubCell"/>
</dbReference>
<dbReference type="PANTHER" id="PTHR30250:SF10">
    <property type="entry name" value="LIPOPOLYSACCHARIDE BIOSYNTHESIS PROTEIN WZXC"/>
    <property type="match status" value="1"/>
</dbReference>